<gene>
    <name evidence="1" type="ORF">E6W39_08080</name>
</gene>
<comment type="caution">
    <text evidence="1">The sequence shown here is derived from an EMBL/GenBank/DDBJ whole genome shotgun (WGS) entry which is preliminary data.</text>
</comment>
<protein>
    <recommendedName>
        <fullName evidence="3">DUF11 domain-containing protein</fullName>
    </recommendedName>
</protein>
<evidence type="ECO:0000313" key="1">
    <source>
        <dbReference type="EMBL" id="TQF02237.1"/>
    </source>
</evidence>
<proteinExistence type="predicted"/>
<dbReference type="AlphaFoldDB" id="A0A540VZR7"/>
<dbReference type="OrthoDB" id="3854958at2"/>
<accession>A0A540VZR7</accession>
<dbReference type="EMBL" id="VIGB01000003">
    <property type="protein sequence ID" value="TQF02237.1"/>
    <property type="molecule type" value="Genomic_DNA"/>
</dbReference>
<keyword evidence="2" id="KW-1185">Reference proteome</keyword>
<sequence length="100" mass="10214">MANNGPDVAGKFTVTVRLPARTHAVGPYFPADCTPNHLGTVVRCSFPAGLGVLRSATALVPIRIADGASGSLTGGRVEVGSANDPDHSNDTGSFVVRVAR</sequence>
<organism evidence="1 2">
    <name type="scientific">Kitasatospora acidiphila</name>
    <dbReference type="NCBI Taxonomy" id="2567942"/>
    <lineage>
        <taxon>Bacteria</taxon>
        <taxon>Bacillati</taxon>
        <taxon>Actinomycetota</taxon>
        <taxon>Actinomycetes</taxon>
        <taxon>Kitasatosporales</taxon>
        <taxon>Streptomycetaceae</taxon>
        <taxon>Kitasatospora</taxon>
    </lineage>
</organism>
<evidence type="ECO:0000313" key="2">
    <source>
        <dbReference type="Proteomes" id="UP000319103"/>
    </source>
</evidence>
<dbReference type="RefSeq" id="WP_141632939.1">
    <property type="nucleotide sequence ID" value="NZ_VIGB01000003.1"/>
</dbReference>
<reference evidence="1 2" key="1">
    <citation type="submission" date="2019-06" db="EMBL/GenBank/DDBJ databases">
        <title>Description of Kitasatospora acidophila sp. nov. isolated from pine grove soil, and reclassification of Streptomyces novaecaesareae to Kitasatospora novaeceasareae comb. nov.</title>
        <authorList>
            <person name="Kim M.J."/>
        </authorList>
    </citation>
    <scope>NUCLEOTIDE SEQUENCE [LARGE SCALE GENOMIC DNA]</scope>
    <source>
        <strain evidence="1 2">MMS16-CNU292</strain>
    </source>
</reference>
<evidence type="ECO:0008006" key="3">
    <source>
        <dbReference type="Google" id="ProtNLM"/>
    </source>
</evidence>
<dbReference type="Proteomes" id="UP000319103">
    <property type="component" value="Unassembled WGS sequence"/>
</dbReference>
<name>A0A540VZR7_9ACTN</name>